<dbReference type="Gene3D" id="3.10.310.10">
    <property type="entry name" value="Diaminopimelate Epimerase, Chain A, domain 1"/>
    <property type="match status" value="2"/>
</dbReference>
<keyword evidence="5" id="KW-1185">Reference proteome</keyword>
<dbReference type="PIRSF" id="PIRSF016184">
    <property type="entry name" value="PhzC_PhzF"/>
    <property type="match status" value="1"/>
</dbReference>
<dbReference type="AlphaFoldDB" id="A0AAE1PMD9"/>
<reference evidence="4" key="1">
    <citation type="submission" date="2023-11" db="EMBL/GenBank/DDBJ databases">
        <title>Genome assemblies of two species of porcelain crab, Petrolisthes cinctipes and Petrolisthes manimaculis (Anomura: Porcellanidae).</title>
        <authorList>
            <person name="Angst P."/>
        </authorList>
    </citation>
    <scope>NUCLEOTIDE SEQUENCE</scope>
    <source>
        <strain evidence="4">PB745_02</strain>
        <tissue evidence="4">Gill</tissue>
    </source>
</reference>
<gene>
    <name evidence="4" type="ORF">Pmani_018478</name>
</gene>
<accession>A0AAE1PMD9</accession>
<sequence length="307" mass="33838">MTTHRSNSMKVEVYTVDAFTDKAFSGNPAAVIPLMQPLDEETQQQVAAELNLSETAYVIPTSLEVTDTSDPWHTHGRFSLRWFTPTNEVPLCGHATLATAYVLFHCLGNIKEQIEFETLSGVLVARREGSHIVLDFPSNPPRPLTQEEEVALTSLVKATAGDLKVEQVQLSPTTKKLLVRLNHSCTRQQLEALRPDPSSLLTHHNGSLVKGIILTLKGELTGKDKGPPGYHCFSRYFAPWNGIPEDPVTGSAHTVLGPYWSQELQTTTLSCRQVSQRGGDVVVRVRDDGRVDLSGLAINVLEGWLHL</sequence>
<dbReference type="Pfam" id="PF02567">
    <property type="entry name" value="PhzC-PhzF"/>
    <property type="match status" value="1"/>
</dbReference>
<comment type="similarity">
    <text evidence="1">Belongs to the PhzF family.</text>
</comment>
<dbReference type="GO" id="GO:0016853">
    <property type="term" value="F:isomerase activity"/>
    <property type="evidence" value="ECO:0007669"/>
    <property type="project" value="UniProtKB-KW"/>
</dbReference>
<dbReference type="SUPFAM" id="SSF54506">
    <property type="entry name" value="Diaminopimelate epimerase-like"/>
    <property type="match status" value="1"/>
</dbReference>
<dbReference type="PANTHER" id="PTHR13774">
    <property type="entry name" value="PHENAZINE BIOSYNTHESIS PROTEIN"/>
    <property type="match status" value="1"/>
</dbReference>
<keyword evidence="2" id="KW-0413">Isomerase</keyword>
<proteinExistence type="inferred from homology"/>
<organism evidence="4 5">
    <name type="scientific">Petrolisthes manimaculis</name>
    <dbReference type="NCBI Taxonomy" id="1843537"/>
    <lineage>
        <taxon>Eukaryota</taxon>
        <taxon>Metazoa</taxon>
        <taxon>Ecdysozoa</taxon>
        <taxon>Arthropoda</taxon>
        <taxon>Crustacea</taxon>
        <taxon>Multicrustacea</taxon>
        <taxon>Malacostraca</taxon>
        <taxon>Eumalacostraca</taxon>
        <taxon>Eucarida</taxon>
        <taxon>Decapoda</taxon>
        <taxon>Pleocyemata</taxon>
        <taxon>Anomura</taxon>
        <taxon>Galatheoidea</taxon>
        <taxon>Porcellanidae</taxon>
        <taxon>Petrolisthes</taxon>
    </lineage>
</organism>
<dbReference type="InterPro" id="IPR003719">
    <property type="entry name" value="Phenazine_PhzF-like"/>
</dbReference>
<name>A0AAE1PMD9_9EUCA</name>
<dbReference type="EMBL" id="JAWZYT010001695">
    <property type="protein sequence ID" value="KAK4309925.1"/>
    <property type="molecule type" value="Genomic_DNA"/>
</dbReference>
<evidence type="ECO:0000256" key="1">
    <source>
        <dbReference type="ARBA" id="ARBA00008270"/>
    </source>
</evidence>
<dbReference type="PANTHER" id="PTHR13774:SF17">
    <property type="entry name" value="PHENAZINE BIOSYNTHESIS-LIKE DOMAIN-CONTAINING PROTEIN"/>
    <property type="match status" value="1"/>
</dbReference>
<evidence type="ECO:0000256" key="3">
    <source>
        <dbReference type="PIRSR" id="PIRSR016184-1"/>
    </source>
</evidence>
<evidence type="ECO:0000256" key="2">
    <source>
        <dbReference type="ARBA" id="ARBA00023235"/>
    </source>
</evidence>
<evidence type="ECO:0008006" key="6">
    <source>
        <dbReference type="Google" id="ProtNLM"/>
    </source>
</evidence>
<dbReference type="NCBIfam" id="TIGR00654">
    <property type="entry name" value="PhzF_family"/>
    <property type="match status" value="1"/>
</dbReference>
<dbReference type="GO" id="GO:0005737">
    <property type="term" value="C:cytoplasm"/>
    <property type="evidence" value="ECO:0007669"/>
    <property type="project" value="TreeGrafter"/>
</dbReference>
<feature type="active site" evidence="3">
    <location>
        <position position="54"/>
    </location>
</feature>
<evidence type="ECO:0000313" key="5">
    <source>
        <dbReference type="Proteomes" id="UP001292094"/>
    </source>
</evidence>
<comment type="caution">
    <text evidence="4">The sequence shown here is derived from an EMBL/GenBank/DDBJ whole genome shotgun (WGS) entry which is preliminary data.</text>
</comment>
<dbReference type="Proteomes" id="UP001292094">
    <property type="component" value="Unassembled WGS sequence"/>
</dbReference>
<evidence type="ECO:0000313" key="4">
    <source>
        <dbReference type="EMBL" id="KAK4309925.1"/>
    </source>
</evidence>
<protein>
    <recommendedName>
        <fullName evidence="6">Phenazine biosynthesis-like domain-containing protein</fullName>
    </recommendedName>
</protein>